<dbReference type="Pfam" id="PF05170">
    <property type="entry name" value="AsmA"/>
    <property type="match status" value="4"/>
</dbReference>
<keyword evidence="1" id="KW-1133">Transmembrane helix</keyword>
<feature type="domain" description="AsmA" evidence="2">
    <location>
        <begin position="666"/>
        <end position="768"/>
    </location>
</feature>
<name>A0A368U5P7_9GAMM</name>
<gene>
    <name evidence="3" type="ORF">DU506_07975</name>
</gene>
<dbReference type="OrthoDB" id="5749006at2"/>
<keyword evidence="1" id="KW-0472">Membrane</keyword>
<dbReference type="EMBL" id="QPIJ01000014">
    <property type="protein sequence ID" value="RCV92335.1"/>
    <property type="molecule type" value="Genomic_DNA"/>
</dbReference>
<proteinExistence type="predicted"/>
<accession>A0A368U5P7</accession>
<feature type="domain" description="AsmA" evidence="2">
    <location>
        <begin position="14"/>
        <end position="168"/>
    </location>
</feature>
<dbReference type="InterPro" id="IPR007844">
    <property type="entry name" value="AsmA"/>
</dbReference>
<keyword evidence="1" id="KW-0812">Transmembrane</keyword>
<reference evidence="3 4" key="1">
    <citation type="submission" date="2018-07" db="EMBL/GenBank/DDBJ databases">
        <title>Halomonas rutogse sp. nov., isolated from Lake TangqianCo on Tibetan Plateau.</title>
        <authorList>
            <person name="Lu H."/>
            <person name="Xing P."/>
            <person name="Wu Q."/>
        </authorList>
    </citation>
    <scope>NUCLEOTIDE SEQUENCE [LARGE SCALE GENOMIC DNA]</scope>
    <source>
        <strain evidence="3 4">TQ8S</strain>
    </source>
</reference>
<evidence type="ECO:0000313" key="4">
    <source>
        <dbReference type="Proteomes" id="UP000253204"/>
    </source>
</evidence>
<evidence type="ECO:0000313" key="3">
    <source>
        <dbReference type="EMBL" id="RCV92335.1"/>
    </source>
</evidence>
<evidence type="ECO:0000256" key="1">
    <source>
        <dbReference type="SAM" id="Phobius"/>
    </source>
</evidence>
<dbReference type="PANTHER" id="PTHR30441:SF9">
    <property type="entry name" value="ASMA FAMILY PROTEIN YHJG"/>
    <property type="match status" value="1"/>
</dbReference>
<dbReference type="InterPro" id="IPR052894">
    <property type="entry name" value="AsmA-related"/>
</dbReference>
<sequence length="1284" mass="137225">MTQGASRKRRWWWLVLLLVVLVVVIVQLMSWNVFKPLIVERLEAASGRSVAIEGDITVELLPRPKISLHDVKIGNPEWAASPQMLEARRVSVSPSLGDLLDGEFVLDAVEMAGPTLTLEQRHDAPGNWVFRNAQGTTAESSAAGDESSAPPVAIRRLSLTNAQVRYRAAGADTPVALTIPSLQSERAGDGLDTSAKWVFDERHFSLQAHTDPLEALLGYAGSFGGEISLGADDDRLNGTFRLPEFPSLAALQADAELSVASTADWAQWLGLPIVELGALQVATRLVREGSEWRLSEIDASALDSRLTGDLEVTTADEAPRLNGRLDVTQIDLAAWREALPEGEETAGLAIPVLPDLRGEIALSVGRLALNQWVLEDLDAEMHLAEHALALEPITFGIAGGEVEASADLTSTPDRLSAEARISLQGLDMEALGIALEPGDAASGDTLAGDVALRLSPLEQRGAFTRETLLANLQIDNGRFSYRNPQVGSDLDITLATGEAPPLRLSMTGTFRNNPLTMEIEGGPLPGLVALDEDYRLAAKASSGNLQAQVDTTLAALLDPATLSADVMLQAPGADDLNAWTGAVLPPLPEFRLAGRLARDAERWSATELEGQVGRARVAGSVAFRNAERPLVQADLEVGRIVLSRLLPAGEGVNAETNGGAAEDSRLAPLRGFDGQVALRADSLVLPDGTVLQDLDLDAGLDAGRLNVDPLRFDLAGGAITSRLVVDVTGAAASGSLDTVIDDLSLARLVDTFTPVEDRLGRLSGELHLEMSETLPVDRRQNLFLPFIGRMMVEPSTLRFENPQADTDFTLRLETRGLEEGDRQFHVEGEGRFDGDPATLSLVGDSLLDARDPDRPYALDLEAEVVGSRIALQGPLLRPLSLQGQNLEFTLEGPNPQRLSRLLGVALPKLPPYSVSGNLELNDQRWKLDNMEGEIGGSDLDGWLSLDTRPRPPHLTGELQSDALDIADLGGIFGATPPTQENGDRFILPDTPFVGEGWHTLTADVSYRGTSVRAGNVPLSKVDIDFRLEDGHGRFEPVSFGIGEGNIDLELDLDAGSWPPVGTLQVEMRRVDLNDVLRHWNLTRESAGVVGGRGKFWVEGRSVAQLLASADGGLLLLMTGGRLDAVLVELAGLDALQAFFSWLRGREPIPIECVYADLQARDGVAELDTLVIDTRDTTFTAGGEVDLNTERLDISVFAYPKDPSVFTGSAPFHLGGTFDAIEPGVHDGGLGLGMRAGASAVLGAIAGPIAALIPFLGTGNDPDMAYCEGLVSRAQEAIRDEVGGP</sequence>
<feature type="domain" description="AsmA" evidence="2">
    <location>
        <begin position="916"/>
        <end position="1165"/>
    </location>
</feature>
<feature type="transmembrane region" description="Helical" evidence="1">
    <location>
        <begin position="12"/>
        <end position="34"/>
    </location>
</feature>
<comment type="caution">
    <text evidence="3">The sequence shown here is derived from an EMBL/GenBank/DDBJ whole genome shotgun (WGS) entry which is preliminary data.</text>
</comment>
<organism evidence="3 4">
    <name type="scientific">Vreelandella rituensis</name>
    <dbReference type="NCBI Taxonomy" id="2282306"/>
    <lineage>
        <taxon>Bacteria</taxon>
        <taxon>Pseudomonadati</taxon>
        <taxon>Pseudomonadota</taxon>
        <taxon>Gammaproteobacteria</taxon>
        <taxon>Oceanospirillales</taxon>
        <taxon>Halomonadaceae</taxon>
        <taxon>Vreelandella</taxon>
    </lineage>
</organism>
<evidence type="ECO:0000259" key="2">
    <source>
        <dbReference type="Pfam" id="PF05170"/>
    </source>
</evidence>
<protein>
    <submittedName>
        <fullName evidence="3">AsmA family protein</fullName>
    </submittedName>
</protein>
<feature type="domain" description="AsmA" evidence="2">
    <location>
        <begin position="317"/>
        <end position="453"/>
    </location>
</feature>
<dbReference type="PANTHER" id="PTHR30441">
    <property type="entry name" value="DUF748 DOMAIN-CONTAINING PROTEIN"/>
    <property type="match status" value="1"/>
</dbReference>
<dbReference type="GO" id="GO:0005886">
    <property type="term" value="C:plasma membrane"/>
    <property type="evidence" value="ECO:0007669"/>
    <property type="project" value="TreeGrafter"/>
</dbReference>
<dbReference type="Proteomes" id="UP000253204">
    <property type="component" value="Unassembled WGS sequence"/>
</dbReference>
<dbReference type="GO" id="GO:0090313">
    <property type="term" value="P:regulation of protein targeting to membrane"/>
    <property type="evidence" value="ECO:0007669"/>
    <property type="project" value="TreeGrafter"/>
</dbReference>
<keyword evidence="4" id="KW-1185">Reference proteome</keyword>